<organism evidence="2 3">
    <name type="scientific">Bordetella avium (strain 197N)</name>
    <dbReference type="NCBI Taxonomy" id="360910"/>
    <lineage>
        <taxon>Bacteria</taxon>
        <taxon>Pseudomonadati</taxon>
        <taxon>Pseudomonadota</taxon>
        <taxon>Betaproteobacteria</taxon>
        <taxon>Burkholderiales</taxon>
        <taxon>Alcaligenaceae</taxon>
        <taxon>Bordetella</taxon>
    </lineage>
</organism>
<dbReference type="PANTHER" id="PTHR33164:SF104">
    <property type="entry name" value="TRANSCRIPTIONAL REGULATORY PROTEIN"/>
    <property type="match status" value="1"/>
</dbReference>
<dbReference type="PROSITE" id="PS50995">
    <property type="entry name" value="HTH_MARR_2"/>
    <property type="match status" value="1"/>
</dbReference>
<dbReference type="OrthoDB" id="32523at2"/>
<dbReference type="AlphaFoldDB" id="Q2KXE9"/>
<dbReference type="EMBL" id="AM167904">
    <property type="protein sequence ID" value="CAJ50100.1"/>
    <property type="molecule type" value="Genomic_DNA"/>
</dbReference>
<dbReference type="GO" id="GO:0006950">
    <property type="term" value="P:response to stress"/>
    <property type="evidence" value="ECO:0007669"/>
    <property type="project" value="TreeGrafter"/>
</dbReference>
<evidence type="ECO:0000313" key="2">
    <source>
        <dbReference type="EMBL" id="CAJ50100.1"/>
    </source>
</evidence>
<dbReference type="eggNOG" id="COG1846">
    <property type="taxonomic scope" value="Bacteria"/>
</dbReference>
<feature type="domain" description="HTH marR-type" evidence="1">
    <location>
        <begin position="27"/>
        <end position="158"/>
    </location>
</feature>
<evidence type="ECO:0000259" key="1">
    <source>
        <dbReference type="PROSITE" id="PS50995"/>
    </source>
</evidence>
<gene>
    <name evidence="2" type="ordered locus">BAV2490</name>
</gene>
<protein>
    <submittedName>
        <fullName evidence="2">MarR-family transcriptional regulator</fullName>
    </submittedName>
</protein>
<dbReference type="InterPro" id="IPR036388">
    <property type="entry name" value="WH-like_DNA-bd_sf"/>
</dbReference>
<dbReference type="RefSeq" id="WP_012418147.1">
    <property type="nucleotide sequence ID" value="NC_010645.1"/>
</dbReference>
<dbReference type="PANTHER" id="PTHR33164">
    <property type="entry name" value="TRANSCRIPTIONAL REGULATOR, MARR FAMILY"/>
    <property type="match status" value="1"/>
</dbReference>
<dbReference type="SMART" id="SM00347">
    <property type="entry name" value="HTH_MARR"/>
    <property type="match status" value="1"/>
</dbReference>
<dbReference type="STRING" id="360910.BAV2490"/>
<dbReference type="InterPro" id="IPR000835">
    <property type="entry name" value="HTH_MarR-typ"/>
</dbReference>
<dbReference type="InterPro" id="IPR036390">
    <property type="entry name" value="WH_DNA-bd_sf"/>
</dbReference>
<dbReference type="SUPFAM" id="SSF46785">
    <property type="entry name" value="Winged helix' DNA-binding domain"/>
    <property type="match status" value="1"/>
</dbReference>
<keyword evidence="3" id="KW-1185">Reference proteome</keyword>
<dbReference type="Gene3D" id="1.10.10.10">
    <property type="entry name" value="Winged helix-like DNA-binding domain superfamily/Winged helix DNA-binding domain"/>
    <property type="match status" value="1"/>
</dbReference>
<dbReference type="PRINTS" id="PR00598">
    <property type="entry name" value="HTHMARR"/>
</dbReference>
<evidence type="ECO:0000313" key="3">
    <source>
        <dbReference type="Proteomes" id="UP000001977"/>
    </source>
</evidence>
<dbReference type="Proteomes" id="UP000001977">
    <property type="component" value="Chromosome"/>
</dbReference>
<dbReference type="InterPro" id="IPR039422">
    <property type="entry name" value="MarR/SlyA-like"/>
</dbReference>
<dbReference type="GeneID" id="92934335"/>
<accession>Q2KXE9</accession>
<dbReference type="HOGENOM" id="CLU_083287_27_5_4"/>
<dbReference type="GO" id="GO:0003700">
    <property type="term" value="F:DNA-binding transcription factor activity"/>
    <property type="evidence" value="ECO:0007669"/>
    <property type="project" value="InterPro"/>
</dbReference>
<sequence length="170" mass="18868">MKDHVDFVLSQWADERPDLDVSPMAVCARLFRVNVLATRNAERAFRAHGLHQGEFDLLATLARSGPPYALCPQQLICALLLSSGAMTHRLDRLEAAGFVERSPNPNDRRGVIVSLTDLGQHTLQQVMADYLAELNHTLAPLNPAERRQLASLLKRLLIEHDQQAPGGLSF</sequence>
<dbReference type="KEGG" id="bav:BAV2490"/>
<name>Q2KXE9_BORA1</name>
<reference evidence="2 3" key="1">
    <citation type="journal article" date="2006" name="J. Bacteriol.">
        <title>Comparison of the genome sequence of the poultry pathogen Bordetella avium with those of B. bronchiseptica, B. pertussis, and B. parapertussis reveals extensive diversity in surface structures associated with host interaction.</title>
        <authorList>
            <person name="Sebaihia M."/>
            <person name="Preston A."/>
            <person name="Maskell D.J."/>
            <person name="Kuzmiak H."/>
            <person name="Connell T.D."/>
            <person name="King N.D."/>
            <person name="Orndorff P.E."/>
            <person name="Miyamoto D.M."/>
            <person name="Thomson N.R."/>
            <person name="Harris D."/>
            <person name="Goble A."/>
            <person name="Lord A."/>
            <person name="Murphy L."/>
            <person name="Quail M.A."/>
            <person name="Rutter S."/>
            <person name="Squares R."/>
            <person name="Squares S."/>
            <person name="Woodward J."/>
            <person name="Parkhill J."/>
            <person name="Temple L.M."/>
        </authorList>
    </citation>
    <scope>NUCLEOTIDE SEQUENCE [LARGE SCALE GENOMIC DNA]</scope>
    <source>
        <strain evidence="2 3">197N</strain>
    </source>
</reference>
<dbReference type="Pfam" id="PF01047">
    <property type="entry name" value="MarR"/>
    <property type="match status" value="1"/>
</dbReference>
<proteinExistence type="predicted"/>